<name>A0A1F8E202_9BACT</name>
<dbReference type="AlphaFoldDB" id="A0A1F8E202"/>
<evidence type="ECO:0000313" key="2">
    <source>
        <dbReference type="Proteomes" id="UP000179057"/>
    </source>
</evidence>
<gene>
    <name evidence="1" type="ORF">A2610_03660</name>
</gene>
<evidence type="ECO:0000313" key="1">
    <source>
        <dbReference type="EMBL" id="OGM93985.1"/>
    </source>
</evidence>
<dbReference type="Proteomes" id="UP000179057">
    <property type="component" value="Unassembled WGS sequence"/>
</dbReference>
<accession>A0A1F8E202</accession>
<dbReference type="EMBL" id="MGIV01000018">
    <property type="protein sequence ID" value="OGM93985.1"/>
    <property type="molecule type" value="Genomic_DNA"/>
</dbReference>
<proteinExistence type="predicted"/>
<reference evidence="1 2" key="1">
    <citation type="journal article" date="2016" name="Nat. Commun.">
        <title>Thousands of microbial genomes shed light on interconnected biogeochemical processes in an aquifer system.</title>
        <authorList>
            <person name="Anantharaman K."/>
            <person name="Brown C.T."/>
            <person name="Hug L.A."/>
            <person name="Sharon I."/>
            <person name="Castelle C.J."/>
            <person name="Probst A.J."/>
            <person name="Thomas B.C."/>
            <person name="Singh A."/>
            <person name="Wilkins M.J."/>
            <person name="Karaoz U."/>
            <person name="Brodie E.L."/>
            <person name="Williams K.H."/>
            <person name="Hubbard S.S."/>
            <person name="Banfield J.F."/>
        </authorList>
    </citation>
    <scope>NUCLEOTIDE SEQUENCE [LARGE SCALE GENOMIC DNA]</scope>
</reference>
<organism evidence="1 2">
    <name type="scientific">Candidatus Wolfebacteria bacterium RIFOXYD1_FULL_48_65</name>
    <dbReference type="NCBI Taxonomy" id="1802561"/>
    <lineage>
        <taxon>Bacteria</taxon>
        <taxon>Candidatus Wolfeibacteriota</taxon>
    </lineage>
</organism>
<comment type="caution">
    <text evidence="1">The sequence shown here is derived from an EMBL/GenBank/DDBJ whole genome shotgun (WGS) entry which is preliminary data.</text>
</comment>
<sequence length="166" mass="18587">MPYKDPAKFKELNFLFKEIIDRIMIADILRLKELDPLLRFHGSEYYGGRGTTPMVLYIFVCMEFLGSLIMEVEAKGSGSTQKKVLAYMEMTFGPDMDLFITHRRLFIKFYRNALAHGFFPGGGGISRGGSQVLGVTARGDLILDADILQICLLGRCGVLNGYFVLG</sequence>
<protein>
    <submittedName>
        <fullName evidence="1">Uncharacterized protein</fullName>
    </submittedName>
</protein>